<keyword evidence="1" id="KW-0732">Signal</keyword>
<dbReference type="InParanoid" id="G0NL92"/>
<reference evidence="4" key="1">
    <citation type="submission" date="2011-07" db="EMBL/GenBank/DDBJ databases">
        <authorList>
            <consortium name="Caenorhabditis brenneri Sequencing and Analysis Consortium"/>
            <person name="Wilson R.K."/>
        </authorList>
    </citation>
    <scope>NUCLEOTIDE SEQUENCE [LARGE SCALE GENOMIC DNA]</scope>
    <source>
        <strain evidence="4">PB2801</strain>
    </source>
</reference>
<dbReference type="FunCoup" id="G0NL92">
    <property type="interactions" value="226"/>
</dbReference>
<proteinExistence type="predicted"/>
<feature type="signal peptide" evidence="1">
    <location>
        <begin position="1"/>
        <end position="18"/>
    </location>
</feature>
<dbReference type="SUPFAM" id="SSF56436">
    <property type="entry name" value="C-type lectin-like"/>
    <property type="match status" value="1"/>
</dbReference>
<dbReference type="Proteomes" id="UP000008068">
    <property type="component" value="Unassembled WGS sequence"/>
</dbReference>
<evidence type="ECO:0000256" key="1">
    <source>
        <dbReference type="SAM" id="SignalP"/>
    </source>
</evidence>
<accession>G0NL92</accession>
<dbReference type="SMART" id="SM00605">
    <property type="entry name" value="CW"/>
    <property type="match status" value="1"/>
</dbReference>
<dbReference type="STRING" id="135651.G0NL92"/>
<dbReference type="AlphaFoldDB" id="G0NL92"/>
<dbReference type="HOGENOM" id="CLU_977364_0_0_1"/>
<name>G0NL92_CAEBE</name>
<feature type="chain" id="PRO_5003405951" description="PAN-3 domain-containing protein" evidence="1">
    <location>
        <begin position="19"/>
        <end position="285"/>
    </location>
</feature>
<dbReference type="EMBL" id="GL379904">
    <property type="protein sequence ID" value="EGT33260.1"/>
    <property type="molecule type" value="Genomic_DNA"/>
</dbReference>
<organism evidence="4">
    <name type="scientific">Caenorhabditis brenneri</name>
    <name type="common">Nematode worm</name>
    <dbReference type="NCBI Taxonomy" id="135651"/>
    <lineage>
        <taxon>Eukaryota</taxon>
        <taxon>Metazoa</taxon>
        <taxon>Ecdysozoa</taxon>
        <taxon>Nematoda</taxon>
        <taxon>Chromadorea</taxon>
        <taxon>Rhabditida</taxon>
        <taxon>Rhabditina</taxon>
        <taxon>Rhabditomorpha</taxon>
        <taxon>Rhabditoidea</taxon>
        <taxon>Rhabditidae</taxon>
        <taxon>Peloderinae</taxon>
        <taxon>Caenorhabditis</taxon>
    </lineage>
</organism>
<dbReference type="OrthoDB" id="5904405at2759"/>
<evidence type="ECO:0000313" key="4">
    <source>
        <dbReference type="Proteomes" id="UP000008068"/>
    </source>
</evidence>
<sequence>MSRSFISILFLYLPISHGDITKMMIMYGTLTGKSEEAVLLPKTNCTQLCLDEMECIAASWTTDNICLLYKVVLAYNQSDHVITIEQSSSDTNGIVAVKTSLSSDICPSLEDNIYGSVPTKRMLNNRYVNYNWKKTSNGWMMKQCSAAIISRNTTFHLCLKPYSFARDENLASGLNHSEAIKFCETKNKTLLGLDRMVEITVPTNLPEVLEIIANNGFVFWLGGRGSDCENGECKTIWTDGWSIWNSTVKTEIINPCLAVANRTFVARECNEKLEGALCAWDFSEF</sequence>
<dbReference type="Pfam" id="PF08277">
    <property type="entry name" value="PAN_3"/>
    <property type="match status" value="1"/>
</dbReference>
<feature type="domain" description="PAN-3" evidence="2">
    <location>
        <begin position="7"/>
        <end position="141"/>
    </location>
</feature>
<keyword evidence="4" id="KW-1185">Reference proteome</keyword>
<evidence type="ECO:0000259" key="2">
    <source>
        <dbReference type="SMART" id="SM00605"/>
    </source>
</evidence>
<dbReference type="eggNOG" id="KOG4297">
    <property type="taxonomic scope" value="Eukaryota"/>
</dbReference>
<protein>
    <recommendedName>
        <fullName evidence="2">PAN-3 domain-containing protein</fullName>
    </recommendedName>
</protein>
<dbReference type="InterPro" id="IPR006583">
    <property type="entry name" value="PAN-3_domain"/>
</dbReference>
<gene>
    <name evidence="3" type="ORF">CAEBREN_02497</name>
</gene>
<dbReference type="PANTHER" id="PTHR47629">
    <property type="entry name" value="C-TYPE LECTIN-RELATED"/>
    <property type="match status" value="1"/>
</dbReference>
<dbReference type="InterPro" id="IPR016187">
    <property type="entry name" value="CTDL_fold"/>
</dbReference>
<evidence type="ECO:0000313" key="3">
    <source>
        <dbReference type="EMBL" id="EGT33260.1"/>
    </source>
</evidence>
<dbReference type="PANTHER" id="PTHR47629:SF5">
    <property type="entry name" value="C-TYPE LECTIN-RELATED"/>
    <property type="match status" value="1"/>
</dbReference>